<feature type="region of interest" description="Disordered" evidence="1">
    <location>
        <begin position="557"/>
        <end position="616"/>
    </location>
</feature>
<organism evidence="2 3">
    <name type="scientific">Tanacetum coccineum</name>
    <dbReference type="NCBI Taxonomy" id="301880"/>
    <lineage>
        <taxon>Eukaryota</taxon>
        <taxon>Viridiplantae</taxon>
        <taxon>Streptophyta</taxon>
        <taxon>Embryophyta</taxon>
        <taxon>Tracheophyta</taxon>
        <taxon>Spermatophyta</taxon>
        <taxon>Magnoliopsida</taxon>
        <taxon>eudicotyledons</taxon>
        <taxon>Gunneridae</taxon>
        <taxon>Pentapetalae</taxon>
        <taxon>asterids</taxon>
        <taxon>campanulids</taxon>
        <taxon>Asterales</taxon>
        <taxon>Asteraceae</taxon>
        <taxon>Asteroideae</taxon>
        <taxon>Anthemideae</taxon>
        <taxon>Anthemidinae</taxon>
        <taxon>Tanacetum</taxon>
    </lineage>
</organism>
<feature type="region of interest" description="Disordered" evidence="1">
    <location>
        <begin position="641"/>
        <end position="664"/>
    </location>
</feature>
<accession>A0ABQ5I1D2</accession>
<feature type="compositionally biased region" description="Basic and acidic residues" evidence="1">
    <location>
        <begin position="583"/>
        <end position="616"/>
    </location>
</feature>
<feature type="compositionally biased region" description="Basic and acidic residues" evidence="1">
    <location>
        <begin position="558"/>
        <end position="575"/>
    </location>
</feature>
<keyword evidence="3" id="KW-1185">Reference proteome</keyword>
<name>A0ABQ5I1D2_9ASTR</name>
<evidence type="ECO:0000256" key="1">
    <source>
        <dbReference type="SAM" id="MobiDB-lite"/>
    </source>
</evidence>
<dbReference type="Proteomes" id="UP001151760">
    <property type="component" value="Unassembled WGS sequence"/>
</dbReference>
<dbReference type="EMBL" id="BQNB010020246">
    <property type="protein sequence ID" value="GJT93894.1"/>
    <property type="molecule type" value="Genomic_DNA"/>
</dbReference>
<gene>
    <name evidence="2" type="ORF">Tco_1082739</name>
</gene>
<sequence>MKGSCKSLVELEYFLEEVCKATTDQLDWNNPEGLQYPHDMPKPLPLIPNSRGRRVIPFDHFINNDLAYLSGGILSRTYATLMTKTKAADYGHIKWIEDLGRKRQQFYGYAANMESAHDVYSRNIIIGINMLTIVEWHNYKHLEWITVRRDDDKLYTFKEGDYNRLRLQDIEDMLLLLVQGKLTNINIEECLALGVSLRMFTRSIVLRRRMEDLQLGVESNQKKLNLTRPDTYRSDLKQKSSYTAYSNPKGFIYHNKDKKNRLMRIDELHKFSNGAMIQAIDRQLRNISIKVKEFQRSFCHSDTVRLSRSDEVLKLKNFKKDAALKFFKVDKSRKLPVETLDNPFVAPVNIETIEAFMNKVFNRCLTPRTSGHDQTNINILQLFHAMINRTNIDYAALLWQNFMNNVRQKKEAIQYPRFIKLIIADLMKKFLEIPKRIEEDYHSIKDEIPLVSVYTTGDVRVRGMLILDAFLTEEIRATNNFKEYETVFMKRDEIAKATLLSLTLHKTALAAEAQENIAKVQEKLAEEEIEKLVEGDEDKESYASEFVDSVLNDDVNDFDTRLEPKSHKENPKKVDDDDVEIEEEKKDDIETEKEKKDDVEIEKEKNDEEIENEKNNDNIEETDKVIKEKDIVDDVMGSTKIRKEQKQTPIPLPTTRSPRNVSSSDKIVSEELTAIASPTTATTSKASSTTKHKKQSISFRSKTLPGSIAGMCRRRGLIRFHIKNKFVTHDFFMSDKIAQELTTFHKSPAMNLKPSFEVKE</sequence>
<protein>
    <submittedName>
        <fullName evidence="2">Uncharacterized protein</fullName>
    </submittedName>
</protein>
<proteinExistence type="predicted"/>
<feature type="compositionally biased region" description="Polar residues" evidence="1">
    <location>
        <begin position="654"/>
        <end position="664"/>
    </location>
</feature>
<comment type="caution">
    <text evidence="2">The sequence shown here is derived from an EMBL/GenBank/DDBJ whole genome shotgun (WGS) entry which is preliminary data.</text>
</comment>
<reference evidence="2" key="1">
    <citation type="journal article" date="2022" name="Int. J. Mol. Sci.">
        <title>Draft Genome of Tanacetum Coccineum: Genomic Comparison of Closely Related Tanacetum-Family Plants.</title>
        <authorList>
            <person name="Yamashiro T."/>
            <person name="Shiraishi A."/>
            <person name="Nakayama K."/>
            <person name="Satake H."/>
        </authorList>
    </citation>
    <scope>NUCLEOTIDE SEQUENCE</scope>
</reference>
<reference evidence="2" key="2">
    <citation type="submission" date="2022-01" db="EMBL/GenBank/DDBJ databases">
        <authorList>
            <person name="Yamashiro T."/>
            <person name="Shiraishi A."/>
            <person name="Satake H."/>
            <person name="Nakayama K."/>
        </authorList>
    </citation>
    <scope>NUCLEOTIDE SEQUENCE</scope>
</reference>
<evidence type="ECO:0000313" key="3">
    <source>
        <dbReference type="Proteomes" id="UP001151760"/>
    </source>
</evidence>
<evidence type="ECO:0000313" key="2">
    <source>
        <dbReference type="EMBL" id="GJT93894.1"/>
    </source>
</evidence>